<dbReference type="SUPFAM" id="SSF51905">
    <property type="entry name" value="FAD/NAD(P)-binding domain"/>
    <property type="match status" value="1"/>
</dbReference>
<gene>
    <name evidence="6" type="ORF">PSA01_57100</name>
</gene>
<keyword evidence="7" id="KW-1185">Reference proteome</keyword>
<organism evidence="6 7">
    <name type="scientific">Pseudonocardia saturnea</name>
    <dbReference type="NCBI Taxonomy" id="33909"/>
    <lineage>
        <taxon>Bacteria</taxon>
        <taxon>Bacillati</taxon>
        <taxon>Actinomycetota</taxon>
        <taxon>Actinomycetes</taxon>
        <taxon>Pseudonocardiales</taxon>
        <taxon>Pseudonocardiaceae</taxon>
        <taxon>Pseudonocardia</taxon>
    </lineage>
</organism>
<dbReference type="PANTHER" id="PTHR43400:SF10">
    <property type="entry name" value="3-OXOSTEROID 1-DEHYDROGENASE"/>
    <property type="match status" value="1"/>
</dbReference>
<evidence type="ECO:0000313" key="7">
    <source>
        <dbReference type="Proteomes" id="UP000320693"/>
    </source>
</evidence>
<dbReference type="InterPro" id="IPR036188">
    <property type="entry name" value="FAD/NAD-bd_sf"/>
</dbReference>
<evidence type="ECO:0000256" key="4">
    <source>
        <dbReference type="ARBA" id="ARBA00023002"/>
    </source>
</evidence>
<dbReference type="PANTHER" id="PTHR43400">
    <property type="entry name" value="FUMARATE REDUCTASE"/>
    <property type="match status" value="1"/>
</dbReference>
<comment type="caution">
    <text evidence="6">The sequence shown here is derived from an EMBL/GenBank/DDBJ whole genome shotgun (WGS) entry which is preliminary data.</text>
</comment>
<name>A0ABQ0S722_9PSEU</name>
<dbReference type="InterPro" id="IPR003953">
    <property type="entry name" value="FAD-dep_OxRdtase_2_FAD-bd"/>
</dbReference>
<keyword evidence="2" id="KW-0285">Flavoprotein</keyword>
<evidence type="ECO:0000256" key="2">
    <source>
        <dbReference type="ARBA" id="ARBA00022630"/>
    </source>
</evidence>
<comment type="cofactor">
    <cofactor evidence="1">
        <name>FAD</name>
        <dbReference type="ChEBI" id="CHEBI:57692"/>
    </cofactor>
</comment>
<evidence type="ECO:0000313" key="6">
    <source>
        <dbReference type="EMBL" id="GEC28681.1"/>
    </source>
</evidence>
<accession>A0ABQ0S722</accession>
<reference evidence="6 7" key="1">
    <citation type="submission" date="2019-06" db="EMBL/GenBank/DDBJ databases">
        <title>Whole genome shotgun sequence of Pseudonocardia saturnea NBRC 14499.</title>
        <authorList>
            <person name="Hosoyama A."/>
            <person name="Uohara A."/>
            <person name="Ohji S."/>
            <person name="Ichikawa N."/>
        </authorList>
    </citation>
    <scope>NUCLEOTIDE SEQUENCE [LARGE SCALE GENOMIC DNA]</scope>
    <source>
        <strain evidence="6 7">NBRC 14499</strain>
    </source>
</reference>
<dbReference type="Pfam" id="PF00890">
    <property type="entry name" value="FAD_binding_2"/>
    <property type="match status" value="1"/>
</dbReference>
<protein>
    <submittedName>
        <fullName evidence="6">FAD-binding protein</fullName>
    </submittedName>
</protein>
<proteinExistence type="predicted"/>
<dbReference type="EMBL" id="BJNH01000088">
    <property type="protein sequence ID" value="GEC28681.1"/>
    <property type="molecule type" value="Genomic_DNA"/>
</dbReference>
<dbReference type="Proteomes" id="UP000320693">
    <property type="component" value="Unassembled WGS sequence"/>
</dbReference>
<evidence type="ECO:0000256" key="3">
    <source>
        <dbReference type="ARBA" id="ARBA00022827"/>
    </source>
</evidence>
<feature type="domain" description="FAD-dependent oxidoreductase 2 FAD-binding" evidence="5">
    <location>
        <begin position="28"/>
        <end position="508"/>
    </location>
</feature>
<evidence type="ECO:0000256" key="1">
    <source>
        <dbReference type="ARBA" id="ARBA00001974"/>
    </source>
</evidence>
<evidence type="ECO:0000259" key="5">
    <source>
        <dbReference type="Pfam" id="PF00890"/>
    </source>
</evidence>
<dbReference type="Gene3D" id="3.50.50.60">
    <property type="entry name" value="FAD/NAD(P)-binding domain"/>
    <property type="match status" value="2"/>
</dbReference>
<dbReference type="InterPro" id="IPR050315">
    <property type="entry name" value="FAD-oxidoreductase_2"/>
</dbReference>
<dbReference type="InterPro" id="IPR027477">
    <property type="entry name" value="Succ_DH/fumarate_Rdtase_cat_sf"/>
</dbReference>
<sequence>MVEIRRRRAGGPWTGRPVTGGPVDDEYDLICVGSGIGGCAAAAAAADAGARALVVERAQVVGGVTAVSGGQIWIPGNRWARALGMSDTAEEGARYIDGVAGGNNDPARTRALLGAADGALDLFTGRGLDLRVIRDLPDYYYPEAGHSAAEGRYLEPVPLPAGALGEWAGRLRRTAVWNMGAGTPGGGTADPELVTGQALAGYFVRAALDAGARLTAGTAVTRLRTRDGAVTGVVLADGREIVARSGVVLATGAYDRNPDLVRRFEGVLDDHGTGSPPGITGDHLGMAAPLGASIWSLPAARNTVQVGFPTGELDEDGTARYRTHWVVHPHEIIVNARGARFADESFYPAINAGLHQFDGASQRLPNWPAWLVFDHDLAERGVVQVDPERVVSAPSVEELARRAGIDADGLAATVAGYNEARARGRDDAFGRGERPWSLWMSRLATGTGDGNPTLGPIVRPPFHAARLARVQAGLGSAGLEVDTSARVLTWAGEPIPGLYAVGNATARNDMGFSAQSGTSNLRGMVQGYLAGRDAAR</sequence>
<keyword evidence="4" id="KW-0560">Oxidoreductase</keyword>
<keyword evidence="3" id="KW-0274">FAD</keyword>
<dbReference type="SUPFAM" id="SSF56425">
    <property type="entry name" value="Succinate dehydrogenase/fumarate reductase flavoprotein, catalytic domain"/>
    <property type="match status" value="1"/>
</dbReference>